<dbReference type="GO" id="GO:0036064">
    <property type="term" value="C:ciliary basal body"/>
    <property type="evidence" value="ECO:0007669"/>
    <property type="project" value="TreeGrafter"/>
</dbReference>
<gene>
    <name evidence="10" type="ORF">NXF25_016964</name>
</gene>
<proteinExistence type="inferred from homology"/>
<protein>
    <recommendedName>
        <fullName evidence="6">Cilia- and flagella-associated protein 263</fullName>
    </recommendedName>
</protein>
<reference evidence="10 11" key="1">
    <citation type="journal article" date="2024" name="Proc. Natl. Acad. Sci. U.S.A.">
        <title>The genetic regulatory architecture and epigenomic basis for age-related changes in rattlesnake venom.</title>
        <authorList>
            <person name="Hogan M.P."/>
            <person name="Holding M.L."/>
            <person name="Nystrom G.S."/>
            <person name="Colston T.J."/>
            <person name="Bartlett D.A."/>
            <person name="Mason A.J."/>
            <person name="Ellsworth S.A."/>
            <person name="Rautsaw R.M."/>
            <person name="Lawrence K.C."/>
            <person name="Strickland J.L."/>
            <person name="He B."/>
            <person name="Fraser P."/>
            <person name="Margres M.J."/>
            <person name="Gilbert D.M."/>
            <person name="Gibbs H.L."/>
            <person name="Parkinson C.L."/>
            <person name="Rokyta D.R."/>
        </authorList>
    </citation>
    <scope>NUCLEOTIDE SEQUENCE [LARGE SCALE GENOMIC DNA]</scope>
    <source>
        <strain evidence="10">DRR0105</strain>
    </source>
</reference>
<feature type="compositionally biased region" description="Basic residues" evidence="8">
    <location>
        <begin position="63"/>
        <end position="78"/>
    </location>
</feature>
<feature type="compositionally biased region" description="Low complexity" evidence="8">
    <location>
        <begin position="1"/>
        <end position="13"/>
    </location>
</feature>
<evidence type="ECO:0000256" key="8">
    <source>
        <dbReference type="SAM" id="MobiDB-lite"/>
    </source>
</evidence>
<feature type="coiled-coil region" evidence="7">
    <location>
        <begin position="479"/>
        <end position="545"/>
    </location>
</feature>
<evidence type="ECO:0000256" key="7">
    <source>
        <dbReference type="SAM" id="Coils"/>
    </source>
</evidence>
<evidence type="ECO:0000313" key="10">
    <source>
        <dbReference type="EMBL" id="KAK9392875.1"/>
    </source>
</evidence>
<keyword evidence="3 7" id="KW-0175">Coiled coil</keyword>
<organism evidence="10 11">
    <name type="scientific">Crotalus adamanteus</name>
    <name type="common">Eastern diamondback rattlesnake</name>
    <dbReference type="NCBI Taxonomy" id="8729"/>
    <lineage>
        <taxon>Eukaryota</taxon>
        <taxon>Metazoa</taxon>
        <taxon>Chordata</taxon>
        <taxon>Craniata</taxon>
        <taxon>Vertebrata</taxon>
        <taxon>Euteleostomi</taxon>
        <taxon>Lepidosauria</taxon>
        <taxon>Squamata</taxon>
        <taxon>Bifurcata</taxon>
        <taxon>Unidentata</taxon>
        <taxon>Episquamata</taxon>
        <taxon>Toxicofera</taxon>
        <taxon>Serpentes</taxon>
        <taxon>Colubroidea</taxon>
        <taxon>Viperidae</taxon>
        <taxon>Crotalinae</taxon>
        <taxon>Crotalus</taxon>
    </lineage>
</organism>
<evidence type="ECO:0000256" key="5">
    <source>
        <dbReference type="ARBA" id="ARBA00044506"/>
    </source>
</evidence>
<evidence type="ECO:0000256" key="3">
    <source>
        <dbReference type="ARBA" id="ARBA00023054"/>
    </source>
</evidence>
<dbReference type="AlphaFoldDB" id="A0AAW1ATL3"/>
<keyword evidence="2" id="KW-0970">Cilium biogenesis/degradation</keyword>
<evidence type="ECO:0000256" key="1">
    <source>
        <dbReference type="ARBA" id="ARBA00004138"/>
    </source>
</evidence>
<dbReference type="PANTHER" id="PTHR15654">
    <property type="entry name" value="COILED-COIL DOMAIN-CONTAINING PROTEIN 113-RELATED"/>
    <property type="match status" value="1"/>
</dbReference>
<evidence type="ECO:0000259" key="9">
    <source>
        <dbReference type="Pfam" id="PF13870"/>
    </source>
</evidence>
<feature type="compositionally biased region" description="Basic residues" evidence="8">
    <location>
        <begin position="28"/>
        <end position="41"/>
    </location>
</feature>
<dbReference type="Pfam" id="PF13870">
    <property type="entry name" value="CCDC113_CCDC96_CC"/>
    <property type="match status" value="1"/>
</dbReference>
<dbReference type="PANTHER" id="PTHR15654:SF2">
    <property type="entry name" value="COILED-COIL DOMAIN-CONTAINING PROTEIN 113"/>
    <property type="match status" value="1"/>
</dbReference>
<dbReference type="GO" id="GO:0005930">
    <property type="term" value="C:axoneme"/>
    <property type="evidence" value="ECO:0007669"/>
    <property type="project" value="TreeGrafter"/>
</dbReference>
<feature type="compositionally biased region" description="Basic and acidic residues" evidence="8">
    <location>
        <begin position="45"/>
        <end position="54"/>
    </location>
</feature>
<keyword evidence="11" id="KW-1185">Reference proteome</keyword>
<name>A0AAW1ATL3_CROAD</name>
<feature type="coiled-coil region" evidence="7">
    <location>
        <begin position="288"/>
        <end position="326"/>
    </location>
</feature>
<dbReference type="GO" id="GO:0060271">
    <property type="term" value="P:cilium assembly"/>
    <property type="evidence" value="ECO:0007669"/>
    <property type="project" value="TreeGrafter"/>
</dbReference>
<evidence type="ECO:0000256" key="6">
    <source>
        <dbReference type="ARBA" id="ARBA00044798"/>
    </source>
</evidence>
<feature type="region of interest" description="Disordered" evidence="8">
    <location>
        <begin position="1"/>
        <end position="136"/>
    </location>
</feature>
<dbReference type="InterPro" id="IPR025254">
    <property type="entry name" value="CCDC113/CCDC96_CC"/>
</dbReference>
<comment type="similarity">
    <text evidence="5">Belongs to the CFAP263 family.</text>
</comment>
<dbReference type="Proteomes" id="UP001474421">
    <property type="component" value="Unassembled WGS sequence"/>
</dbReference>
<evidence type="ECO:0000313" key="11">
    <source>
        <dbReference type="Proteomes" id="UP001474421"/>
    </source>
</evidence>
<dbReference type="InterPro" id="IPR051885">
    <property type="entry name" value="CC_CF"/>
</dbReference>
<comment type="caution">
    <text evidence="10">The sequence shown here is derived from an EMBL/GenBank/DDBJ whole genome shotgun (WGS) entry which is preliminary data.</text>
</comment>
<evidence type="ECO:0000256" key="2">
    <source>
        <dbReference type="ARBA" id="ARBA00022794"/>
    </source>
</evidence>
<sequence length="572" mass="64575">MRRQAGPSEEAGAAVGGGRALLAWPRRWPPHRTRQRRRQHGPARPAREETRGASRLDAALQRPLRRGGPRAPRSRRLALSRSFGPGRASGPKASQVPGLPDAARGPAQQPPPGRRGAPAARPVPRGGGSGGMEPIGENAPLAARALLRLPGGEGRPASCAGPGEAACWPPSLGRVSGTILADEESERDSVHTGESHEGAEELHVELAQLSTEQLLALVEENSHINSMLKIETEMFEKFFNRLEPKDLGAERHGSLLDLGQAPYPRSRRKSKSRLTTDRVICLTVEQKCDLVQRELDETKEGLQLMKENSERTLQNYLAVLEEADIRFVEIKRAMMEFDKDIVKTITKKKGSVIASDKVLRYMEDRIRSRDVMKEKIHLKNDSLKVQKKKMQMQLQQKEELGEALHEVDFQQLKIENAQFLEKIDERNQDLLQLKLTVGNTLQILNFYKRKLYYATAMAAYLVKDIAQRKESLEKIAHEATLVEEERVKAEILNKKLRRQLAEYRVPPVLNYVHEKVAVHDLENTLKIWERKVEIAEMALQSYRNVWHKAKMASHQLQALLPEQERHKATQGH</sequence>
<feature type="domain" description="CCDC113/CCDC96 coiled-coil" evidence="9">
    <location>
        <begin position="368"/>
        <end position="540"/>
    </location>
</feature>
<dbReference type="EMBL" id="JAOTOJ010000015">
    <property type="protein sequence ID" value="KAK9392875.1"/>
    <property type="molecule type" value="Genomic_DNA"/>
</dbReference>
<comment type="subcellular location">
    <subcellularLocation>
        <location evidence="1">Cell projection</location>
        <location evidence="1">Cilium</location>
    </subcellularLocation>
</comment>
<keyword evidence="4" id="KW-0966">Cell projection</keyword>
<evidence type="ECO:0000256" key="4">
    <source>
        <dbReference type="ARBA" id="ARBA00023273"/>
    </source>
</evidence>
<accession>A0AAW1ATL3</accession>
<feature type="compositionally biased region" description="Low complexity" evidence="8">
    <location>
        <begin position="114"/>
        <end position="124"/>
    </location>
</feature>